<dbReference type="PANTHER" id="PTHR21366:SF14">
    <property type="entry name" value="GLYOXALASE DOMAIN-CONTAINING PROTEIN 5"/>
    <property type="match status" value="1"/>
</dbReference>
<feature type="domain" description="VOC" evidence="10">
    <location>
        <begin position="142"/>
        <end position="258"/>
    </location>
</feature>
<dbReference type="InterPro" id="IPR029068">
    <property type="entry name" value="Glyas_Bleomycin-R_OHBP_Dase"/>
</dbReference>
<keyword evidence="5 9" id="KW-0058">Aromatic hydrocarbons catabolism</keyword>
<dbReference type="InterPro" id="IPR037523">
    <property type="entry name" value="VOC_core"/>
</dbReference>
<gene>
    <name evidence="11" type="primary">bphC</name>
    <name evidence="11" type="ORF">PSEWESI4_00357</name>
</gene>
<proteinExistence type="inferred from homology"/>
<comment type="similarity">
    <text evidence="2 9">Belongs to the extradiol ring-cleavage dioxygenase family.</text>
</comment>
<keyword evidence="7 9" id="KW-0560">Oxidoreductase</keyword>
<dbReference type="InterPro" id="IPR050383">
    <property type="entry name" value="GlyoxalaseI/FosfomycinResist"/>
</dbReference>
<dbReference type="PANTHER" id="PTHR21366">
    <property type="entry name" value="GLYOXALASE FAMILY PROTEIN"/>
    <property type="match status" value="1"/>
</dbReference>
<keyword evidence="3" id="KW-0479">Metal-binding</keyword>
<evidence type="ECO:0000256" key="5">
    <source>
        <dbReference type="ARBA" id="ARBA00022797"/>
    </source>
</evidence>
<keyword evidence="12" id="KW-1185">Reference proteome</keyword>
<feature type="domain" description="VOC" evidence="10">
    <location>
        <begin position="4"/>
        <end position="119"/>
    </location>
</feature>
<name>A0A7U7EJF2_9GAMM</name>
<dbReference type="PROSITE" id="PS51819">
    <property type="entry name" value="VOC"/>
    <property type="match status" value="2"/>
</dbReference>
<dbReference type="Pfam" id="PF00903">
    <property type="entry name" value="Glyoxalase"/>
    <property type="match status" value="2"/>
</dbReference>
<dbReference type="InterPro" id="IPR000486">
    <property type="entry name" value="Xdiol_ring_cleave_dOase_1/2"/>
</dbReference>
<comment type="cofactor">
    <cofactor evidence="1 9">
        <name>Fe(2+)</name>
        <dbReference type="ChEBI" id="CHEBI:29033"/>
    </cofactor>
</comment>
<dbReference type="GO" id="GO:0018583">
    <property type="term" value="F:biphenyl-2,3-diol 1,2-dioxygenase activity"/>
    <property type="evidence" value="ECO:0007669"/>
    <property type="project" value="UniProtKB-EC"/>
</dbReference>
<evidence type="ECO:0000256" key="4">
    <source>
        <dbReference type="ARBA" id="ARBA00022737"/>
    </source>
</evidence>
<dbReference type="PROSITE" id="PS00082">
    <property type="entry name" value="EXTRADIOL_DIOXYGENAS"/>
    <property type="match status" value="1"/>
</dbReference>
<dbReference type="GO" id="GO:0008198">
    <property type="term" value="F:ferrous iron binding"/>
    <property type="evidence" value="ECO:0007669"/>
    <property type="project" value="InterPro"/>
</dbReference>
<dbReference type="InterPro" id="IPR004360">
    <property type="entry name" value="Glyas_Fos-R_dOase_dom"/>
</dbReference>
<keyword evidence="8 9" id="KW-0408">Iron</keyword>
<accession>A0A7U7EJF2</accession>
<evidence type="ECO:0000313" key="11">
    <source>
        <dbReference type="EMBL" id="CAD5106097.1"/>
    </source>
</evidence>
<keyword evidence="6 9" id="KW-0223">Dioxygenase</keyword>
<dbReference type="EMBL" id="CAJFCI010000016">
    <property type="protein sequence ID" value="CAD5106097.1"/>
    <property type="molecule type" value="Genomic_DNA"/>
</dbReference>
<evidence type="ECO:0000256" key="9">
    <source>
        <dbReference type="RuleBase" id="RU000683"/>
    </source>
</evidence>
<evidence type="ECO:0000259" key="10">
    <source>
        <dbReference type="PROSITE" id="PS51819"/>
    </source>
</evidence>
<evidence type="ECO:0000256" key="6">
    <source>
        <dbReference type="ARBA" id="ARBA00022964"/>
    </source>
</evidence>
<keyword evidence="4" id="KW-0677">Repeat</keyword>
<evidence type="ECO:0000256" key="3">
    <source>
        <dbReference type="ARBA" id="ARBA00022723"/>
    </source>
</evidence>
<dbReference type="AlphaFoldDB" id="A0A7U7EJF2"/>
<comment type="caution">
    <text evidence="11">The sequence shown here is derived from an EMBL/GenBank/DDBJ whole genome shotgun (WGS) entry which is preliminary data.</text>
</comment>
<reference evidence="11 12" key="1">
    <citation type="submission" date="2020-08" db="EMBL/GenBank/DDBJ databases">
        <authorList>
            <person name="Criscuolo A."/>
        </authorList>
    </citation>
    <scope>NUCLEOTIDE SEQUENCE [LARGE SCALE GENOMIC DNA]</scope>
    <source>
        <strain evidence="11">CIP111764</strain>
    </source>
</reference>
<organism evidence="11 12">
    <name type="scientific">Zestomonas carbonaria</name>
    <dbReference type="NCBI Taxonomy" id="2762745"/>
    <lineage>
        <taxon>Bacteria</taxon>
        <taxon>Pseudomonadati</taxon>
        <taxon>Pseudomonadota</taxon>
        <taxon>Gammaproteobacteria</taxon>
        <taxon>Pseudomonadales</taxon>
        <taxon>Pseudomonadaceae</taxon>
        <taxon>Zestomonas</taxon>
    </lineage>
</organism>
<evidence type="ECO:0000313" key="12">
    <source>
        <dbReference type="Proteomes" id="UP000583387"/>
    </source>
</evidence>
<evidence type="ECO:0000256" key="1">
    <source>
        <dbReference type="ARBA" id="ARBA00001954"/>
    </source>
</evidence>
<dbReference type="RefSeq" id="WP_187669496.1">
    <property type="nucleotide sequence ID" value="NZ_CAJFCI010000016.1"/>
</dbReference>
<dbReference type="SUPFAM" id="SSF54593">
    <property type="entry name" value="Glyoxalase/Bleomycin resistance protein/Dihydroxybiphenyl dioxygenase"/>
    <property type="match status" value="1"/>
</dbReference>
<evidence type="ECO:0000256" key="7">
    <source>
        <dbReference type="ARBA" id="ARBA00023002"/>
    </source>
</evidence>
<dbReference type="CDD" id="cd07237">
    <property type="entry name" value="BphC1-RGP6_C_like"/>
    <property type="match status" value="1"/>
</dbReference>
<protein>
    <submittedName>
        <fullName evidence="11">Biphenyl-2,3-diol 1,2-dioxygenase</fullName>
        <ecNumber evidence="11">1.13.11.39</ecNumber>
    </submittedName>
</protein>
<dbReference type="Proteomes" id="UP000583387">
    <property type="component" value="Unassembled WGS sequence"/>
</dbReference>
<sequence length="319" mass="35391">MIRALSYVIVGTPNLPAWQKQAAEHIGLQVEVVEPGRCVRLRADQKVQRLLLEACEGEPSMGMGFEVGDAEELEQAAQALTAAGYPITRGTEQENALRGVAGMLHFRDPDGVRIEVAWGLADAASPFVPGRPLGGFRTGELGIGHVALITAHFEQMCHLYKEVLGFKVSDRARAPFRVEFLHVNPRHHTLGIAHTGGPAKIYHMMLEYNDFDDLGRAYDMALADPECIGVTLGRHINDHVTSFYLKNPDGWMFELGWAGRTIGPDWEVEELQGMSLWGHDRTWLPPDKREEARQILKRLAAQGMRAPVVTTSQTAKARQ</sequence>
<evidence type="ECO:0000256" key="8">
    <source>
        <dbReference type="ARBA" id="ARBA00023004"/>
    </source>
</evidence>
<evidence type="ECO:0000256" key="2">
    <source>
        <dbReference type="ARBA" id="ARBA00008784"/>
    </source>
</evidence>
<dbReference type="Gene3D" id="3.10.180.10">
    <property type="entry name" value="2,3-Dihydroxybiphenyl 1,2-Dioxygenase, domain 1"/>
    <property type="match status" value="2"/>
</dbReference>
<dbReference type="EC" id="1.13.11.39" evidence="11"/>